<feature type="compositionally biased region" description="Pro residues" evidence="16">
    <location>
        <begin position="300"/>
        <end position="322"/>
    </location>
</feature>
<dbReference type="GO" id="GO:0005925">
    <property type="term" value="C:focal adhesion"/>
    <property type="evidence" value="ECO:0007669"/>
    <property type="project" value="UniProtKB-SubCell"/>
</dbReference>
<dbReference type="InterPro" id="IPR001781">
    <property type="entry name" value="Znf_LIM"/>
</dbReference>
<feature type="compositionally biased region" description="Polar residues" evidence="16">
    <location>
        <begin position="213"/>
        <end position="227"/>
    </location>
</feature>
<keyword evidence="11 15" id="KW-0440">LIM domain</keyword>
<dbReference type="CTD" id="7791"/>
<gene>
    <name evidence="19" type="primary">ZYX</name>
</gene>
<dbReference type="PANTHER" id="PTHR24212">
    <property type="entry name" value="ZYXIN/TRIP6"/>
    <property type="match status" value="1"/>
</dbReference>
<dbReference type="AlphaFoldDB" id="A0AA97KLQ7"/>
<feature type="domain" description="LIM zinc-binding" evidence="17">
    <location>
        <begin position="402"/>
        <end position="463"/>
    </location>
</feature>
<feature type="compositionally biased region" description="Pro residues" evidence="16">
    <location>
        <begin position="107"/>
        <end position="133"/>
    </location>
</feature>
<evidence type="ECO:0000256" key="6">
    <source>
        <dbReference type="ARBA" id="ARBA00022723"/>
    </source>
</evidence>
<evidence type="ECO:0000256" key="13">
    <source>
        <dbReference type="ARBA" id="ARBA00023242"/>
    </source>
</evidence>
<dbReference type="FunFam" id="2.10.110.10:FF:000057">
    <property type="entry name" value="Zyxin"/>
    <property type="match status" value="1"/>
</dbReference>
<keyword evidence="12" id="KW-0206">Cytoskeleton</keyword>
<organism evidence="18 19">
    <name type="scientific">Eublepharis macularius</name>
    <name type="common">Leopard gecko</name>
    <name type="synonym">Cyrtodactylus macularius</name>
    <dbReference type="NCBI Taxonomy" id="481883"/>
    <lineage>
        <taxon>Eukaryota</taxon>
        <taxon>Metazoa</taxon>
        <taxon>Chordata</taxon>
        <taxon>Craniata</taxon>
        <taxon>Vertebrata</taxon>
        <taxon>Euteleostomi</taxon>
        <taxon>Lepidosauria</taxon>
        <taxon>Squamata</taxon>
        <taxon>Bifurcata</taxon>
        <taxon>Gekkota</taxon>
        <taxon>Eublepharidae</taxon>
        <taxon>Eublepharinae</taxon>
        <taxon>Eublepharis</taxon>
    </lineage>
</organism>
<name>A0AA97KLQ7_EUBMA</name>
<evidence type="ECO:0000313" key="19">
    <source>
        <dbReference type="RefSeq" id="XP_054858246.1"/>
    </source>
</evidence>
<dbReference type="PROSITE" id="PS00478">
    <property type="entry name" value="LIM_DOMAIN_1"/>
    <property type="match status" value="1"/>
</dbReference>
<evidence type="ECO:0000256" key="7">
    <source>
        <dbReference type="ARBA" id="ARBA00022737"/>
    </source>
</evidence>
<dbReference type="PANTHER" id="PTHR24212:SF1">
    <property type="entry name" value="ZYXIN"/>
    <property type="match status" value="1"/>
</dbReference>
<feature type="region of interest" description="Disordered" evidence="16">
    <location>
        <begin position="77"/>
        <end position="136"/>
    </location>
</feature>
<dbReference type="CDD" id="cd09349">
    <property type="entry name" value="LIM1_Zyxin"/>
    <property type="match status" value="1"/>
</dbReference>
<accession>A0AA97KLQ7</accession>
<keyword evidence="10" id="KW-0965">Cell junction</keyword>
<dbReference type="SUPFAM" id="SSF57716">
    <property type="entry name" value="Glucocorticoid receptor-like (DNA-binding domain)"/>
    <property type="match status" value="2"/>
</dbReference>
<dbReference type="Gene3D" id="2.10.110.10">
    <property type="entry name" value="Cysteine Rich Protein"/>
    <property type="match status" value="3"/>
</dbReference>
<dbReference type="GO" id="GO:0007155">
    <property type="term" value="P:cell adhesion"/>
    <property type="evidence" value="ECO:0007669"/>
    <property type="project" value="UniProtKB-KW"/>
</dbReference>
<dbReference type="Pfam" id="PF00412">
    <property type="entry name" value="LIM"/>
    <property type="match status" value="3"/>
</dbReference>
<feature type="compositionally biased region" description="Pro residues" evidence="16">
    <location>
        <begin position="254"/>
        <end position="287"/>
    </location>
</feature>
<dbReference type="GO" id="GO:0005634">
    <property type="term" value="C:nucleus"/>
    <property type="evidence" value="ECO:0007669"/>
    <property type="project" value="UniProtKB-SubCell"/>
</dbReference>
<evidence type="ECO:0000256" key="3">
    <source>
        <dbReference type="ARBA" id="ARBA00004246"/>
    </source>
</evidence>
<dbReference type="CDD" id="cd09435">
    <property type="entry name" value="LIM3_Zyxin"/>
    <property type="match status" value="1"/>
</dbReference>
<dbReference type="GO" id="GO:0007179">
    <property type="term" value="P:transforming growth factor beta receptor signaling pathway"/>
    <property type="evidence" value="ECO:0007669"/>
    <property type="project" value="TreeGrafter"/>
</dbReference>
<dbReference type="SMART" id="SM00132">
    <property type="entry name" value="LIM"/>
    <property type="match status" value="3"/>
</dbReference>
<evidence type="ECO:0000256" key="15">
    <source>
        <dbReference type="PROSITE-ProRule" id="PRU00125"/>
    </source>
</evidence>
<keyword evidence="18" id="KW-1185">Reference proteome</keyword>
<feature type="domain" description="LIM zinc-binding" evidence="17">
    <location>
        <begin position="522"/>
        <end position="592"/>
    </location>
</feature>
<evidence type="ECO:0000256" key="4">
    <source>
        <dbReference type="ARBA" id="ARBA00009611"/>
    </source>
</evidence>
<dbReference type="GeneID" id="129345230"/>
<proteinExistence type="inferred from homology"/>
<dbReference type="Proteomes" id="UP001190640">
    <property type="component" value="Chromosome 18"/>
</dbReference>
<evidence type="ECO:0000256" key="11">
    <source>
        <dbReference type="ARBA" id="ARBA00023038"/>
    </source>
</evidence>
<keyword evidence="5" id="KW-0963">Cytoplasm</keyword>
<evidence type="ECO:0000256" key="2">
    <source>
        <dbReference type="ARBA" id="ARBA00004245"/>
    </source>
</evidence>
<keyword evidence="13" id="KW-0539">Nucleus</keyword>
<dbReference type="PROSITE" id="PS50023">
    <property type="entry name" value="LIM_DOMAIN_2"/>
    <property type="match status" value="2"/>
</dbReference>
<dbReference type="KEGG" id="emc:129345230"/>
<evidence type="ECO:0000256" key="9">
    <source>
        <dbReference type="ARBA" id="ARBA00022889"/>
    </source>
</evidence>
<dbReference type="GO" id="GO:0005737">
    <property type="term" value="C:cytoplasm"/>
    <property type="evidence" value="ECO:0007669"/>
    <property type="project" value="UniProtKB-ARBA"/>
</dbReference>
<dbReference type="GO" id="GO:0001725">
    <property type="term" value="C:stress fiber"/>
    <property type="evidence" value="ECO:0007669"/>
    <property type="project" value="TreeGrafter"/>
</dbReference>
<evidence type="ECO:0000256" key="5">
    <source>
        <dbReference type="ARBA" id="ARBA00022490"/>
    </source>
</evidence>
<evidence type="ECO:0000256" key="14">
    <source>
        <dbReference type="ARBA" id="ARBA00039396"/>
    </source>
</evidence>
<comment type="similarity">
    <text evidence="4">Belongs to the zyxin/ajuba family.</text>
</comment>
<dbReference type="FunFam" id="2.10.110.10:FF:000076">
    <property type="entry name" value="Zyxin"/>
    <property type="match status" value="1"/>
</dbReference>
<evidence type="ECO:0000259" key="17">
    <source>
        <dbReference type="PROSITE" id="PS50023"/>
    </source>
</evidence>
<dbReference type="FunFam" id="2.10.110.10:FF:000027">
    <property type="entry name" value="lipoma-preferred partner isoform X1"/>
    <property type="match status" value="1"/>
</dbReference>
<evidence type="ECO:0000256" key="10">
    <source>
        <dbReference type="ARBA" id="ARBA00022949"/>
    </source>
</evidence>
<evidence type="ECO:0000256" key="16">
    <source>
        <dbReference type="SAM" id="MobiDB-lite"/>
    </source>
</evidence>
<protein>
    <recommendedName>
        <fullName evidence="14">Zyxin</fullName>
    </recommendedName>
</protein>
<evidence type="ECO:0000256" key="12">
    <source>
        <dbReference type="ARBA" id="ARBA00023212"/>
    </source>
</evidence>
<dbReference type="GO" id="GO:0046872">
    <property type="term" value="F:metal ion binding"/>
    <property type="evidence" value="ECO:0007669"/>
    <property type="project" value="UniProtKB-KW"/>
</dbReference>
<dbReference type="GO" id="GO:0007229">
    <property type="term" value="P:integrin-mediated signaling pathway"/>
    <property type="evidence" value="ECO:0007669"/>
    <property type="project" value="TreeGrafter"/>
</dbReference>
<evidence type="ECO:0000256" key="1">
    <source>
        <dbReference type="ARBA" id="ARBA00004123"/>
    </source>
</evidence>
<dbReference type="RefSeq" id="XP_054858246.1">
    <property type="nucleotide sequence ID" value="XM_055002271.1"/>
</dbReference>
<reference evidence="19" key="1">
    <citation type="submission" date="2025-08" db="UniProtKB">
        <authorList>
            <consortium name="RefSeq"/>
        </authorList>
    </citation>
    <scope>IDENTIFICATION</scope>
    <source>
        <tissue evidence="19">Blood</tissue>
    </source>
</reference>
<keyword evidence="7" id="KW-0677">Repeat</keyword>
<keyword evidence="9" id="KW-0130">Cell adhesion</keyword>
<keyword evidence="8 15" id="KW-0862">Zinc</keyword>
<keyword evidence="6 15" id="KW-0479">Metal-binding</keyword>
<feature type="region of interest" description="Disordered" evidence="16">
    <location>
        <begin position="170"/>
        <end position="369"/>
    </location>
</feature>
<evidence type="ECO:0000313" key="18">
    <source>
        <dbReference type="Proteomes" id="UP001190640"/>
    </source>
</evidence>
<sequence>MASSGAPGTRMTSTVSINISTPSFYSPQKKFAPVVAPKPKVNPFKAGGAVPGNALEQTLPPPAGACAQMGKVGEIPTATASSLAEDLPLPPPPPPGEDMVVSSNSAFPPPPPPFMEPFPPPPEDVFPSPPPPIVVEEHASLSGLPAPQGQVRGKVSSIDLEMDSLSSMLDDMEKNDPFKPRLSPGCLVTAGCGSQSSSESVAPPKDVPAPVSFPSNAASSPSVNYLSKPSGEACPAPPPPWVTSKQRRDLLPAAPLPAPPPAPPAPAAPKGPPPPAAPAPRFVPKPVPSVSSGFSRPAAPASPQPRLPAPPGAGPAPKPQPPTFTYAQQRERPLVQEKPCPTIQPPAPRDMRNPATFANTESDPPRGGPALTMKEVEELEMLTQKLMKDMDHPPLAEASTSEVCGLCSKALSRTQPAVRALDRLFHVECFTCFKCEKQLQGQQFYNVDEKPFCEECYAGTLEKCCVCKQTITDRMLRATGSSYHPQCFTCVVCHKPLEGASFIVDKANQPHCVDDYHRKYAPRCSVCTEPIMPEPGKDETVRVVALEKNFHMKCYRCEDCGKPLSIEADDNGCFPLDGHVLCRKCHTTRVKAAG</sequence>
<evidence type="ECO:0000256" key="8">
    <source>
        <dbReference type="ARBA" id="ARBA00022833"/>
    </source>
</evidence>
<comment type="subcellular location">
    <subcellularLocation>
        <location evidence="3">Cell junction</location>
        <location evidence="3">Focal adhesion</location>
    </subcellularLocation>
    <subcellularLocation>
        <location evidence="2">Cytoplasm</location>
        <location evidence="2">Cytoskeleton</location>
    </subcellularLocation>
    <subcellularLocation>
        <location evidence="1">Nucleus</location>
    </subcellularLocation>
</comment>